<dbReference type="InterPro" id="IPR023753">
    <property type="entry name" value="FAD/NAD-binding_dom"/>
</dbReference>
<evidence type="ECO:0000313" key="2">
    <source>
        <dbReference type="EMBL" id="GIP19307.1"/>
    </source>
</evidence>
<dbReference type="GO" id="GO:0016491">
    <property type="term" value="F:oxidoreductase activity"/>
    <property type="evidence" value="ECO:0007669"/>
    <property type="project" value="InterPro"/>
</dbReference>
<keyword evidence="3" id="KW-1185">Reference proteome</keyword>
<dbReference type="EMBL" id="BOSE01000014">
    <property type="protein sequence ID" value="GIP19307.1"/>
    <property type="molecule type" value="Genomic_DNA"/>
</dbReference>
<dbReference type="InterPro" id="IPR050407">
    <property type="entry name" value="Geranylgeranyl_reductase"/>
</dbReference>
<protein>
    <submittedName>
        <fullName evidence="2">FAD-dependent oxidoreductase</fullName>
    </submittedName>
</protein>
<dbReference type="RefSeq" id="WP_213519959.1">
    <property type="nucleotide sequence ID" value="NZ_BOSE01000014.1"/>
</dbReference>
<evidence type="ECO:0000259" key="1">
    <source>
        <dbReference type="Pfam" id="PF07992"/>
    </source>
</evidence>
<dbReference type="PANTHER" id="PTHR42685">
    <property type="entry name" value="GERANYLGERANYL DIPHOSPHATE REDUCTASE"/>
    <property type="match status" value="1"/>
</dbReference>
<dbReference type="Gene3D" id="3.50.50.60">
    <property type="entry name" value="FAD/NAD(P)-binding domain"/>
    <property type="match status" value="1"/>
</dbReference>
<proteinExistence type="predicted"/>
<dbReference type="PANTHER" id="PTHR42685:SF22">
    <property type="entry name" value="CONDITIONED MEDIUM FACTOR RECEPTOR 1"/>
    <property type="match status" value="1"/>
</dbReference>
<dbReference type="SUPFAM" id="SSF51905">
    <property type="entry name" value="FAD/NAD(P)-binding domain"/>
    <property type="match status" value="1"/>
</dbReference>
<comment type="caution">
    <text evidence="2">The sequence shown here is derived from an EMBL/GenBank/DDBJ whole genome shotgun (WGS) entry which is preliminary data.</text>
</comment>
<dbReference type="InterPro" id="IPR036188">
    <property type="entry name" value="FAD/NAD-bd_sf"/>
</dbReference>
<dbReference type="AlphaFoldDB" id="A0A919YRE4"/>
<feature type="domain" description="FAD/NAD(P)-binding" evidence="1">
    <location>
        <begin position="4"/>
        <end position="162"/>
    </location>
</feature>
<organism evidence="2 3">
    <name type="scientific">Paenibacillus montaniterrae</name>
    <dbReference type="NCBI Taxonomy" id="429341"/>
    <lineage>
        <taxon>Bacteria</taxon>
        <taxon>Bacillati</taxon>
        <taxon>Bacillota</taxon>
        <taxon>Bacilli</taxon>
        <taxon>Bacillales</taxon>
        <taxon>Paenibacillaceae</taxon>
        <taxon>Paenibacillus</taxon>
    </lineage>
</organism>
<name>A0A919YRE4_9BACL</name>
<accession>A0A919YRE4</accession>
<dbReference type="Pfam" id="PF07992">
    <property type="entry name" value="Pyr_redox_2"/>
    <property type="match status" value="1"/>
</dbReference>
<reference evidence="2" key="1">
    <citation type="submission" date="2021-03" db="EMBL/GenBank/DDBJ databases">
        <title>Antimicrobial resistance genes in bacteria isolated from Japanese honey, and their potential for conferring macrolide and lincosamide resistance in the American foulbrood pathogen Paenibacillus larvae.</title>
        <authorList>
            <person name="Okamoto M."/>
            <person name="Kumagai M."/>
            <person name="Kanamori H."/>
            <person name="Takamatsu D."/>
        </authorList>
    </citation>
    <scope>NUCLEOTIDE SEQUENCE</scope>
    <source>
        <strain evidence="2">J40TS1</strain>
    </source>
</reference>
<sequence length="387" mass="41888">MYAYDAAIIGAGIAGSAIAKSLADSGWNTILFESKKFPRHKVCGEFLSPEAKSMLDSLGVNELIQSLRPSLIERSRLIFSHGDVLEAPLASHALGVSRYSLDAALLSSAQLAGAHVQTGATVTAVTPANEGFIIEAKQGAETVSYKVRTVMAAWGGNGRMPGTALHPARSNSRETKNPYVGVKSHVAGITTDAAVELYFFEGGYLGISPVEDGRYNVSALLRQKAFEPKPKTIQGWIDAACSRSPQLLHKLSNAVPIAGTEAAVAPVQISRKPLAWNSYPRVGDAGLMIPPLCGDGMSMALRSALVCAALANRYLSGQISFELWRHHYERFIEQQLKGPRQWGRLLQWMIAAPALPRLLVPCVRYTPGLMQRLIQATRIKDVPLDFQ</sequence>
<gene>
    <name evidence="2" type="ORF">J40TS1_49490</name>
</gene>
<dbReference type="Proteomes" id="UP000683139">
    <property type="component" value="Unassembled WGS sequence"/>
</dbReference>
<evidence type="ECO:0000313" key="3">
    <source>
        <dbReference type="Proteomes" id="UP000683139"/>
    </source>
</evidence>